<gene>
    <name evidence="2" type="ORF">PG997_014283</name>
</gene>
<protein>
    <submittedName>
        <fullName evidence="2">Uncharacterized protein</fullName>
    </submittedName>
</protein>
<dbReference type="RefSeq" id="XP_066660785.1">
    <property type="nucleotide sequence ID" value="XM_066818597.1"/>
</dbReference>
<keyword evidence="1" id="KW-0732">Signal</keyword>
<feature type="chain" id="PRO_5045639900" evidence="1">
    <location>
        <begin position="24"/>
        <end position="209"/>
    </location>
</feature>
<sequence>MRFNNINLLAYAIAMGSFSSVLATPAPAPDVVVDPRQVSFDGSFIDDFAFPGGSATTRVRIYREDNGAATPNPTAIPIPTLTTLLPPKPTLCTAVEQDDCLPGNAPNRTLCGYLQQQLAFSAASPIPGNGNSVCIAEVIKGASTSYCCAHTNQRVAGLTYGDLLLPTTKLNNQCVVPPNSQQGKIKNLSLVQRNACVNFCLDNKPTGCT</sequence>
<dbReference type="Proteomes" id="UP001433268">
    <property type="component" value="Unassembled WGS sequence"/>
</dbReference>
<reference evidence="2 3" key="1">
    <citation type="submission" date="2023-01" db="EMBL/GenBank/DDBJ databases">
        <title>Analysis of 21 Apiospora genomes using comparative genomics revels a genus with tremendous synthesis potential of carbohydrate active enzymes and secondary metabolites.</title>
        <authorList>
            <person name="Sorensen T."/>
        </authorList>
    </citation>
    <scope>NUCLEOTIDE SEQUENCE [LARGE SCALE GENOMIC DNA]</scope>
    <source>
        <strain evidence="2 3">CBS 114990</strain>
    </source>
</reference>
<name>A0ABR1UTC5_9PEZI</name>
<dbReference type="EMBL" id="JAQQWN010000010">
    <property type="protein sequence ID" value="KAK8062186.1"/>
    <property type="molecule type" value="Genomic_DNA"/>
</dbReference>
<proteinExistence type="predicted"/>
<dbReference type="GeneID" id="92051657"/>
<comment type="caution">
    <text evidence="2">The sequence shown here is derived from an EMBL/GenBank/DDBJ whole genome shotgun (WGS) entry which is preliminary data.</text>
</comment>
<feature type="signal peptide" evidence="1">
    <location>
        <begin position="1"/>
        <end position="23"/>
    </location>
</feature>
<evidence type="ECO:0000313" key="3">
    <source>
        <dbReference type="Proteomes" id="UP001433268"/>
    </source>
</evidence>
<accession>A0ABR1UTC5</accession>
<keyword evidence="3" id="KW-1185">Reference proteome</keyword>
<organism evidence="2 3">
    <name type="scientific">Apiospora hydei</name>
    <dbReference type="NCBI Taxonomy" id="1337664"/>
    <lineage>
        <taxon>Eukaryota</taxon>
        <taxon>Fungi</taxon>
        <taxon>Dikarya</taxon>
        <taxon>Ascomycota</taxon>
        <taxon>Pezizomycotina</taxon>
        <taxon>Sordariomycetes</taxon>
        <taxon>Xylariomycetidae</taxon>
        <taxon>Amphisphaeriales</taxon>
        <taxon>Apiosporaceae</taxon>
        <taxon>Apiospora</taxon>
    </lineage>
</organism>
<evidence type="ECO:0000313" key="2">
    <source>
        <dbReference type="EMBL" id="KAK8062186.1"/>
    </source>
</evidence>
<evidence type="ECO:0000256" key="1">
    <source>
        <dbReference type="SAM" id="SignalP"/>
    </source>
</evidence>